<sequence length="168" mass="19329">MRHRHVHHRHHLLPRRLRPRQEPSRPLRPRPLHHRRRHQALPAQGRPGVPLRGGFRPRLLAPVQAGGARPLRPPLELLLWRPQEGRAQALRRRLARRRRPLPRARRARRPLRRSRQGARQAQHLGWPGEAAAPHGDGAVQVPAGGVHEVSPGHGDVRAHPHEGLRLRR</sequence>
<keyword evidence="3" id="KW-1185">Reference proteome</keyword>
<dbReference type="AlphaFoldDB" id="A0A8R7RBU6"/>
<dbReference type="Gramene" id="TuG1812S0001597800.01.T01">
    <property type="protein sequence ID" value="TuG1812S0001597800.01.T01.s_cds4323"/>
    <property type="gene ID" value="TuG1812S0001597800.01"/>
</dbReference>
<protein>
    <submittedName>
        <fullName evidence="2">Uncharacterized protein</fullName>
    </submittedName>
</protein>
<name>A0A8R7RBU6_TRIUA</name>
<feature type="compositionally biased region" description="Basic and acidic residues" evidence="1">
    <location>
        <begin position="154"/>
        <end position="168"/>
    </location>
</feature>
<feature type="compositionally biased region" description="Basic residues" evidence="1">
    <location>
        <begin position="27"/>
        <end position="39"/>
    </location>
</feature>
<accession>A0A8R7RBU6</accession>
<feature type="compositionally biased region" description="Basic residues" evidence="1">
    <location>
        <begin position="1"/>
        <end position="18"/>
    </location>
</feature>
<evidence type="ECO:0000256" key="1">
    <source>
        <dbReference type="SAM" id="MobiDB-lite"/>
    </source>
</evidence>
<dbReference type="Proteomes" id="UP000015106">
    <property type="component" value="Unassembled WGS sequence"/>
</dbReference>
<evidence type="ECO:0000313" key="2">
    <source>
        <dbReference type="EnsemblPlants" id="TuG1812S0001597800.01.T01.s_cds4323"/>
    </source>
</evidence>
<evidence type="ECO:0000313" key="3">
    <source>
        <dbReference type="Proteomes" id="UP000015106"/>
    </source>
</evidence>
<feature type="compositionally biased region" description="Basic residues" evidence="1">
    <location>
        <begin position="95"/>
        <end position="116"/>
    </location>
</feature>
<reference evidence="3" key="1">
    <citation type="journal article" date="2013" name="Nature">
        <title>Draft genome of the wheat A-genome progenitor Triticum urartu.</title>
        <authorList>
            <person name="Ling H.Q."/>
            <person name="Zhao S."/>
            <person name="Liu D."/>
            <person name="Wang J."/>
            <person name="Sun H."/>
            <person name="Zhang C."/>
            <person name="Fan H."/>
            <person name="Li D."/>
            <person name="Dong L."/>
            <person name="Tao Y."/>
            <person name="Gao C."/>
            <person name="Wu H."/>
            <person name="Li Y."/>
            <person name="Cui Y."/>
            <person name="Guo X."/>
            <person name="Zheng S."/>
            <person name="Wang B."/>
            <person name="Yu K."/>
            <person name="Liang Q."/>
            <person name="Yang W."/>
            <person name="Lou X."/>
            <person name="Chen J."/>
            <person name="Feng M."/>
            <person name="Jian J."/>
            <person name="Zhang X."/>
            <person name="Luo G."/>
            <person name="Jiang Y."/>
            <person name="Liu J."/>
            <person name="Wang Z."/>
            <person name="Sha Y."/>
            <person name="Zhang B."/>
            <person name="Wu H."/>
            <person name="Tang D."/>
            <person name="Shen Q."/>
            <person name="Xue P."/>
            <person name="Zou S."/>
            <person name="Wang X."/>
            <person name="Liu X."/>
            <person name="Wang F."/>
            <person name="Yang Y."/>
            <person name="An X."/>
            <person name="Dong Z."/>
            <person name="Zhang K."/>
            <person name="Zhang X."/>
            <person name="Luo M.C."/>
            <person name="Dvorak J."/>
            <person name="Tong Y."/>
            <person name="Wang J."/>
            <person name="Yang H."/>
            <person name="Li Z."/>
            <person name="Wang D."/>
            <person name="Zhang A."/>
            <person name="Wang J."/>
        </authorList>
    </citation>
    <scope>NUCLEOTIDE SEQUENCE</scope>
    <source>
        <strain evidence="3">cv. G1812</strain>
    </source>
</reference>
<proteinExistence type="predicted"/>
<feature type="region of interest" description="Disordered" evidence="1">
    <location>
        <begin position="95"/>
        <end position="168"/>
    </location>
</feature>
<reference evidence="2" key="2">
    <citation type="submission" date="2022-06" db="UniProtKB">
        <authorList>
            <consortium name="EnsemblPlants"/>
        </authorList>
    </citation>
    <scope>IDENTIFICATION</scope>
</reference>
<organism evidence="2 3">
    <name type="scientific">Triticum urartu</name>
    <name type="common">Red wild einkorn</name>
    <name type="synonym">Crithodium urartu</name>
    <dbReference type="NCBI Taxonomy" id="4572"/>
    <lineage>
        <taxon>Eukaryota</taxon>
        <taxon>Viridiplantae</taxon>
        <taxon>Streptophyta</taxon>
        <taxon>Embryophyta</taxon>
        <taxon>Tracheophyta</taxon>
        <taxon>Spermatophyta</taxon>
        <taxon>Magnoliopsida</taxon>
        <taxon>Liliopsida</taxon>
        <taxon>Poales</taxon>
        <taxon>Poaceae</taxon>
        <taxon>BOP clade</taxon>
        <taxon>Pooideae</taxon>
        <taxon>Triticodae</taxon>
        <taxon>Triticeae</taxon>
        <taxon>Triticinae</taxon>
        <taxon>Triticum</taxon>
    </lineage>
</organism>
<dbReference type="EnsemblPlants" id="TuG1812S0001597800.01.T01">
    <property type="protein sequence ID" value="TuG1812S0001597800.01.T01.s_cds4323"/>
    <property type="gene ID" value="TuG1812S0001597800.01"/>
</dbReference>
<feature type="region of interest" description="Disordered" evidence="1">
    <location>
        <begin position="1"/>
        <end position="54"/>
    </location>
</feature>